<evidence type="ECO:0000256" key="2">
    <source>
        <dbReference type="ARBA" id="ARBA00023002"/>
    </source>
</evidence>
<accession>A0A512M5F9</accession>
<dbReference type="GO" id="GO:0016616">
    <property type="term" value="F:oxidoreductase activity, acting on the CH-OH group of donors, NAD or NADP as acceptor"/>
    <property type="evidence" value="ECO:0007669"/>
    <property type="project" value="TreeGrafter"/>
</dbReference>
<protein>
    <submittedName>
        <fullName evidence="3">Short-chain dehydrogenase</fullName>
    </submittedName>
</protein>
<dbReference type="PANTHER" id="PTHR42760">
    <property type="entry name" value="SHORT-CHAIN DEHYDROGENASES/REDUCTASES FAMILY MEMBER"/>
    <property type="match status" value="1"/>
</dbReference>
<dbReference type="Gene3D" id="3.40.50.720">
    <property type="entry name" value="NAD(P)-binding Rossmann-like Domain"/>
    <property type="match status" value="1"/>
</dbReference>
<comment type="similarity">
    <text evidence="1">Belongs to the short-chain dehydrogenases/reductases (SDR) family.</text>
</comment>
<sequence>MNPVKKNPGMPNDLFSLKDKTILLTGGAGLYGRGLAAMLASTGAKLILAARDLAKLQIVAEEETAKGNTVFAEQLDQGDEASITALAARVHERFGPLDGLVNNAVLRPMKGANGSAEQFADSMRVNATGLMLMHRHFGKPMADAGRGSIVNIGSIQGMIGPSYELYTGTNMGDMPPDYFFHKGGMLNLTRFYASLYGPQSVRVNCLSPGGFFNNQPEPFLERYCEHTMLGRMADDDDLGGSVIFLLSDASRYITGANLPVDGGYTAK</sequence>
<dbReference type="RefSeq" id="WP_246145672.1">
    <property type="nucleotide sequence ID" value="NZ_BKAG01000006.1"/>
</dbReference>
<proteinExistence type="inferred from homology"/>
<dbReference type="EMBL" id="BKAG01000006">
    <property type="protein sequence ID" value="GEP41956.1"/>
    <property type="molecule type" value="Genomic_DNA"/>
</dbReference>
<gene>
    <name evidence="3" type="ORF">BGE01nite_12470</name>
</gene>
<dbReference type="PANTHER" id="PTHR42760:SF133">
    <property type="entry name" value="3-OXOACYL-[ACYL-CARRIER-PROTEIN] REDUCTASE"/>
    <property type="match status" value="1"/>
</dbReference>
<dbReference type="InterPro" id="IPR036291">
    <property type="entry name" value="NAD(P)-bd_dom_sf"/>
</dbReference>
<name>A0A512M5F9_9BACT</name>
<dbReference type="Pfam" id="PF13561">
    <property type="entry name" value="adh_short_C2"/>
    <property type="match status" value="1"/>
</dbReference>
<dbReference type="PRINTS" id="PR00081">
    <property type="entry name" value="GDHRDH"/>
</dbReference>
<evidence type="ECO:0000256" key="1">
    <source>
        <dbReference type="ARBA" id="ARBA00006484"/>
    </source>
</evidence>
<reference evidence="3 4" key="1">
    <citation type="submission" date="2019-07" db="EMBL/GenBank/DDBJ databases">
        <title>Whole genome shotgun sequence of Brevifollis gellanilyticus NBRC 108608.</title>
        <authorList>
            <person name="Hosoyama A."/>
            <person name="Uohara A."/>
            <person name="Ohji S."/>
            <person name="Ichikawa N."/>
        </authorList>
    </citation>
    <scope>NUCLEOTIDE SEQUENCE [LARGE SCALE GENOMIC DNA]</scope>
    <source>
        <strain evidence="3 4">NBRC 108608</strain>
    </source>
</reference>
<comment type="caution">
    <text evidence="3">The sequence shown here is derived from an EMBL/GenBank/DDBJ whole genome shotgun (WGS) entry which is preliminary data.</text>
</comment>
<evidence type="ECO:0000313" key="4">
    <source>
        <dbReference type="Proteomes" id="UP000321577"/>
    </source>
</evidence>
<dbReference type="Proteomes" id="UP000321577">
    <property type="component" value="Unassembled WGS sequence"/>
</dbReference>
<organism evidence="3 4">
    <name type="scientific">Brevifollis gellanilyticus</name>
    <dbReference type="NCBI Taxonomy" id="748831"/>
    <lineage>
        <taxon>Bacteria</taxon>
        <taxon>Pseudomonadati</taxon>
        <taxon>Verrucomicrobiota</taxon>
        <taxon>Verrucomicrobiia</taxon>
        <taxon>Verrucomicrobiales</taxon>
        <taxon>Verrucomicrobiaceae</taxon>
    </lineage>
</organism>
<keyword evidence="2" id="KW-0560">Oxidoreductase</keyword>
<evidence type="ECO:0000313" key="3">
    <source>
        <dbReference type="EMBL" id="GEP41956.1"/>
    </source>
</evidence>
<keyword evidence="4" id="KW-1185">Reference proteome</keyword>
<dbReference type="AlphaFoldDB" id="A0A512M5F9"/>
<dbReference type="PRINTS" id="PR00080">
    <property type="entry name" value="SDRFAMILY"/>
</dbReference>
<dbReference type="SUPFAM" id="SSF51735">
    <property type="entry name" value="NAD(P)-binding Rossmann-fold domains"/>
    <property type="match status" value="1"/>
</dbReference>
<dbReference type="InterPro" id="IPR002347">
    <property type="entry name" value="SDR_fam"/>
</dbReference>